<proteinExistence type="predicted"/>
<name>A0A1U7LJD2_NEOID</name>
<evidence type="ECO:0000313" key="3">
    <source>
        <dbReference type="Proteomes" id="UP000186594"/>
    </source>
</evidence>
<gene>
    <name evidence="2" type="ORF">NEOLI_005376</name>
</gene>
<organism evidence="2 3">
    <name type="scientific">Neolecta irregularis (strain DAH-3)</name>
    <dbReference type="NCBI Taxonomy" id="1198029"/>
    <lineage>
        <taxon>Eukaryota</taxon>
        <taxon>Fungi</taxon>
        <taxon>Dikarya</taxon>
        <taxon>Ascomycota</taxon>
        <taxon>Taphrinomycotina</taxon>
        <taxon>Neolectales</taxon>
        <taxon>Neolectaceae</taxon>
        <taxon>Neolecta</taxon>
    </lineage>
</organism>
<keyword evidence="3" id="KW-1185">Reference proteome</keyword>
<sequence>MLRGDEDRAFDLVVEFHVGKVQDKLQEMASPLDRSPLIPPRSKYTTQTRSSSAPAAATKASSPSSRAQSQNTASSTPPSPSSSSAQTDSARKRRKRGNATPPAKATSKSSKIPSTAQKHFSK</sequence>
<accession>A0A1U7LJD2</accession>
<comment type="caution">
    <text evidence="2">The sequence shown here is derived from an EMBL/GenBank/DDBJ whole genome shotgun (WGS) entry which is preliminary data.</text>
</comment>
<evidence type="ECO:0000313" key="2">
    <source>
        <dbReference type="EMBL" id="OLL22776.1"/>
    </source>
</evidence>
<dbReference type="Proteomes" id="UP000186594">
    <property type="component" value="Unassembled WGS sequence"/>
</dbReference>
<dbReference type="EMBL" id="LXFE01002789">
    <property type="protein sequence ID" value="OLL22776.1"/>
    <property type="molecule type" value="Genomic_DNA"/>
</dbReference>
<dbReference type="AlphaFoldDB" id="A0A1U7LJD2"/>
<feature type="region of interest" description="Disordered" evidence="1">
    <location>
        <begin position="27"/>
        <end position="122"/>
    </location>
</feature>
<reference evidence="2 3" key="1">
    <citation type="submission" date="2016-04" db="EMBL/GenBank/DDBJ databases">
        <title>Evolutionary innovation and constraint leading to complex multicellularity in the Ascomycota.</title>
        <authorList>
            <person name="Cisse O."/>
            <person name="Nguyen A."/>
            <person name="Hewitt D.A."/>
            <person name="Jedd G."/>
            <person name="Stajich J.E."/>
        </authorList>
    </citation>
    <scope>NUCLEOTIDE SEQUENCE [LARGE SCALE GENOMIC DNA]</scope>
    <source>
        <strain evidence="2 3">DAH-3</strain>
    </source>
</reference>
<feature type="compositionally biased region" description="Polar residues" evidence="1">
    <location>
        <begin position="106"/>
        <end position="122"/>
    </location>
</feature>
<evidence type="ECO:0000256" key="1">
    <source>
        <dbReference type="SAM" id="MobiDB-lite"/>
    </source>
</evidence>
<feature type="compositionally biased region" description="Low complexity" evidence="1">
    <location>
        <begin position="48"/>
        <end position="88"/>
    </location>
</feature>
<protein>
    <submittedName>
        <fullName evidence="2">Uncharacterized protein</fullName>
    </submittedName>
</protein>